<evidence type="ECO:0000256" key="1">
    <source>
        <dbReference type="SAM" id="SignalP"/>
    </source>
</evidence>
<feature type="signal peptide" evidence="1">
    <location>
        <begin position="1"/>
        <end position="22"/>
    </location>
</feature>
<dbReference type="PANTHER" id="PTHR30290:SF65">
    <property type="entry name" value="MONOACYL PHOSPHATIDYLINOSITOL TETRAMANNOSIDE-BINDING PROTEIN LPQW-RELATED"/>
    <property type="match status" value="1"/>
</dbReference>
<dbReference type="Pfam" id="PF00496">
    <property type="entry name" value="SBP_bac_5"/>
    <property type="match status" value="1"/>
</dbReference>
<dbReference type="CDD" id="cd08503">
    <property type="entry name" value="PBP2_NikA_DppA_OppA_like_17"/>
    <property type="match status" value="1"/>
</dbReference>
<evidence type="ECO:0000313" key="3">
    <source>
        <dbReference type="EMBL" id="MDT0269012.1"/>
    </source>
</evidence>
<dbReference type="PIRSF" id="PIRSF002741">
    <property type="entry name" value="MppA"/>
    <property type="match status" value="1"/>
</dbReference>
<comment type="caution">
    <text evidence="3">The sequence shown here is derived from an EMBL/GenBank/DDBJ whole genome shotgun (WGS) entry which is preliminary data.</text>
</comment>
<proteinExistence type="predicted"/>
<evidence type="ECO:0000259" key="2">
    <source>
        <dbReference type="Pfam" id="PF00496"/>
    </source>
</evidence>
<evidence type="ECO:0000313" key="4">
    <source>
        <dbReference type="Proteomes" id="UP001183410"/>
    </source>
</evidence>
<dbReference type="Gene3D" id="3.10.105.10">
    <property type="entry name" value="Dipeptide-binding Protein, Domain 3"/>
    <property type="match status" value="1"/>
</dbReference>
<dbReference type="InterPro" id="IPR039424">
    <property type="entry name" value="SBP_5"/>
</dbReference>
<organism evidence="3 4">
    <name type="scientific">Streptomyces chisholmiae</name>
    <dbReference type="NCBI Taxonomy" id="3075540"/>
    <lineage>
        <taxon>Bacteria</taxon>
        <taxon>Bacillati</taxon>
        <taxon>Actinomycetota</taxon>
        <taxon>Actinomycetes</taxon>
        <taxon>Kitasatosporales</taxon>
        <taxon>Streptomycetaceae</taxon>
        <taxon>Streptomyces</taxon>
    </lineage>
</organism>
<dbReference type="Gene3D" id="3.40.190.10">
    <property type="entry name" value="Periplasmic binding protein-like II"/>
    <property type="match status" value="1"/>
</dbReference>
<dbReference type="SUPFAM" id="SSF53850">
    <property type="entry name" value="Periplasmic binding protein-like II"/>
    <property type="match status" value="1"/>
</dbReference>
<keyword evidence="1" id="KW-0732">Signal</keyword>
<accession>A0ABU2JVL8</accession>
<keyword evidence="4" id="KW-1185">Reference proteome</keyword>
<sequence length="528" mass="55980">MEPLTRRTLLRTGLLTAATAVAGTALLTGCGSNDRAQAPAAGGTPRRGGTLRAAFAGAGAGETLNHFVGGTALDMVRARALHATLGDLDPTAPDGVRYGVLEAIEVDAELRAYTLRLRRGLTFGDGSALTVRDVLWSLSSPADDPASLPVYKNPASTFDFAGARVEDDHTLVLPTLAPVADGRLLLCQGNYLVVKENSDFSPNVATSGPFRLVEFAPGEGCLLERNEEFSHQEPADAPYLDGLELRSLPDSEARAGALTGGQVDFAHDLSPVTARTLREDARFTVTSTEPPYVSGLFFRMNLAHEPFQDNRVRTAFKLAADRQAMVDSVFFGDATVGNDLLSPGFPDYAAQIEQRAFDPDQARRLLREAGADGMRVTLTTGPETPGMVEVATLYVENLVAVGVDARLEELPAGQLFADYPAYARLPLAASYSVPTPALPLYQMSYGGQNPAALGWDRPDVDELVATARGTSGAESAEAGLAAQRVLWEEGNTIAPVFKPFTTAHVPGVAGVADDLFAQFPGFSRATLS</sequence>
<dbReference type="Proteomes" id="UP001183410">
    <property type="component" value="Unassembled WGS sequence"/>
</dbReference>
<dbReference type="PROSITE" id="PS51257">
    <property type="entry name" value="PROKAR_LIPOPROTEIN"/>
    <property type="match status" value="1"/>
</dbReference>
<gene>
    <name evidence="3" type="ORF">RM844_22255</name>
</gene>
<feature type="domain" description="Solute-binding protein family 5" evidence="2">
    <location>
        <begin position="99"/>
        <end position="422"/>
    </location>
</feature>
<dbReference type="InterPro" id="IPR000914">
    <property type="entry name" value="SBP_5_dom"/>
</dbReference>
<dbReference type="InterPro" id="IPR030678">
    <property type="entry name" value="Peptide/Ni-bd"/>
</dbReference>
<protein>
    <submittedName>
        <fullName evidence="3">ABC transporter substrate-binding protein</fullName>
    </submittedName>
</protein>
<reference evidence="4" key="1">
    <citation type="submission" date="2023-07" db="EMBL/GenBank/DDBJ databases">
        <title>30 novel species of actinomycetes from the DSMZ collection.</title>
        <authorList>
            <person name="Nouioui I."/>
        </authorList>
    </citation>
    <scope>NUCLEOTIDE SEQUENCE [LARGE SCALE GENOMIC DNA]</scope>
    <source>
        <strain evidence="4">DSM 44915</strain>
    </source>
</reference>
<name>A0ABU2JVL8_9ACTN</name>
<dbReference type="RefSeq" id="WP_311669101.1">
    <property type="nucleotide sequence ID" value="NZ_JAVREO010000014.1"/>
</dbReference>
<feature type="chain" id="PRO_5046982988" evidence="1">
    <location>
        <begin position="23"/>
        <end position="528"/>
    </location>
</feature>
<dbReference type="PROSITE" id="PS51318">
    <property type="entry name" value="TAT"/>
    <property type="match status" value="1"/>
</dbReference>
<dbReference type="EMBL" id="JAVREO010000014">
    <property type="protein sequence ID" value="MDT0269012.1"/>
    <property type="molecule type" value="Genomic_DNA"/>
</dbReference>
<dbReference type="PANTHER" id="PTHR30290">
    <property type="entry name" value="PERIPLASMIC BINDING COMPONENT OF ABC TRANSPORTER"/>
    <property type="match status" value="1"/>
</dbReference>
<dbReference type="InterPro" id="IPR006311">
    <property type="entry name" value="TAT_signal"/>
</dbReference>